<dbReference type="InterPro" id="IPR002912">
    <property type="entry name" value="ACT_dom"/>
</dbReference>
<dbReference type="InterPro" id="IPR004810">
    <property type="entry name" value="PurU"/>
</dbReference>
<sequence>MSVDDDAGLAVLTLQCPDQPGIVAAVSALIAEAGGNIYGADQHTDRDSSVFLQRIELNGDINWDVFRRGLAVLVERFGFEWSLHAPYRRHSIVVACSGELYCAADLLSRVTLGELECDVLGVISDKPAAGALAERHGVPFMLIDGGLEGSDRAAQEAAFSAALDTFSPELVVLARYMRILPAEITERWAGRMINIHHSFLPAFPGARPYLRAHQRGVKLIGATAHYVTAELDAGPIIAQGVATVSHRDEVEDLVRKGRDVERKTLADAVRLHLEHRVLVWDNRTCVFGE</sequence>
<dbReference type="Pfam" id="PF00551">
    <property type="entry name" value="Formyl_trans_N"/>
    <property type="match status" value="1"/>
</dbReference>
<proteinExistence type="inferred from homology"/>
<organism evidence="4">
    <name type="scientific">freshwater metagenome</name>
    <dbReference type="NCBI Taxonomy" id="449393"/>
    <lineage>
        <taxon>unclassified sequences</taxon>
        <taxon>metagenomes</taxon>
        <taxon>ecological metagenomes</taxon>
    </lineage>
</organism>
<dbReference type="PRINTS" id="PR01575">
    <property type="entry name" value="FFH4HYDRLASE"/>
</dbReference>
<dbReference type="SUPFAM" id="SSF55021">
    <property type="entry name" value="ACT-like"/>
    <property type="match status" value="1"/>
</dbReference>
<dbReference type="Gene3D" id="3.30.70.260">
    <property type="match status" value="1"/>
</dbReference>
<dbReference type="InterPro" id="IPR002376">
    <property type="entry name" value="Formyl_transf_N"/>
</dbReference>
<dbReference type="PANTHER" id="PTHR42706:SF1">
    <property type="entry name" value="FORMYLTETRAHYDROFOLATE DEFORMYLASE 2, MITOCHONDRIAL"/>
    <property type="match status" value="1"/>
</dbReference>
<keyword evidence="2" id="KW-0378">Hydrolase</keyword>
<dbReference type="CDD" id="cd04875">
    <property type="entry name" value="ACT_F4HF-DF"/>
    <property type="match status" value="1"/>
</dbReference>
<reference evidence="4" key="1">
    <citation type="submission" date="2020-05" db="EMBL/GenBank/DDBJ databases">
        <authorList>
            <person name="Chiriac C."/>
            <person name="Salcher M."/>
            <person name="Ghai R."/>
            <person name="Kavagutti S V."/>
        </authorList>
    </citation>
    <scope>NUCLEOTIDE SEQUENCE</scope>
</reference>
<dbReference type="Gene3D" id="3.40.50.170">
    <property type="entry name" value="Formyl transferase, N-terminal domain"/>
    <property type="match status" value="1"/>
</dbReference>
<dbReference type="InterPro" id="IPR045865">
    <property type="entry name" value="ACT-like_dom_sf"/>
</dbReference>
<dbReference type="GO" id="GO:0006730">
    <property type="term" value="P:one-carbon metabolic process"/>
    <property type="evidence" value="ECO:0007669"/>
    <property type="project" value="UniProtKB-KW"/>
</dbReference>
<gene>
    <name evidence="4" type="ORF">UFOPK1392_02512</name>
</gene>
<dbReference type="SUPFAM" id="SSF53328">
    <property type="entry name" value="Formyltransferase"/>
    <property type="match status" value="1"/>
</dbReference>
<dbReference type="AlphaFoldDB" id="A0A6J5YJ20"/>
<accession>A0A6J5YJ20</accession>
<dbReference type="PROSITE" id="PS51671">
    <property type="entry name" value="ACT"/>
    <property type="match status" value="1"/>
</dbReference>
<dbReference type="NCBIfam" id="NF004684">
    <property type="entry name" value="PRK06027.1"/>
    <property type="match status" value="1"/>
</dbReference>
<dbReference type="InterPro" id="IPR044074">
    <property type="entry name" value="PurU_ACT"/>
</dbReference>
<dbReference type="NCBIfam" id="TIGR00655">
    <property type="entry name" value="PurU"/>
    <property type="match status" value="1"/>
</dbReference>
<name>A0A6J5YJ20_9ZZZZ</name>
<dbReference type="InterPro" id="IPR036477">
    <property type="entry name" value="Formyl_transf_N_sf"/>
</dbReference>
<protein>
    <submittedName>
        <fullName evidence="4">Unannotated protein</fullName>
    </submittedName>
</protein>
<dbReference type="GO" id="GO:0008864">
    <property type="term" value="F:formyltetrahydrofolate deformylase activity"/>
    <property type="evidence" value="ECO:0007669"/>
    <property type="project" value="InterPro"/>
</dbReference>
<evidence type="ECO:0000256" key="2">
    <source>
        <dbReference type="ARBA" id="ARBA00022801"/>
    </source>
</evidence>
<dbReference type="GO" id="GO:0006189">
    <property type="term" value="P:'de novo' IMP biosynthetic process"/>
    <property type="evidence" value="ECO:0007669"/>
    <property type="project" value="InterPro"/>
</dbReference>
<dbReference type="HAMAP" id="MF_01927">
    <property type="entry name" value="PurU"/>
    <property type="match status" value="1"/>
</dbReference>
<dbReference type="PANTHER" id="PTHR42706">
    <property type="entry name" value="FORMYLTETRAHYDROFOLATE DEFORMYLASE"/>
    <property type="match status" value="1"/>
</dbReference>
<evidence type="ECO:0000259" key="3">
    <source>
        <dbReference type="PROSITE" id="PS51671"/>
    </source>
</evidence>
<evidence type="ECO:0000313" key="4">
    <source>
        <dbReference type="EMBL" id="CAB4324736.1"/>
    </source>
</evidence>
<dbReference type="EMBL" id="CAEMXZ010000207">
    <property type="protein sequence ID" value="CAB4324736.1"/>
    <property type="molecule type" value="Genomic_DNA"/>
</dbReference>
<dbReference type="Pfam" id="PF01842">
    <property type="entry name" value="ACT"/>
    <property type="match status" value="1"/>
</dbReference>
<dbReference type="PIRSF" id="PIRSF036480">
    <property type="entry name" value="FormyFH4_hydr"/>
    <property type="match status" value="1"/>
</dbReference>
<keyword evidence="1" id="KW-0554">One-carbon metabolism</keyword>
<feature type="domain" description="ACT" evidence="3">
    <location>
        <begin position="11"/>
        <end position="88"/>
    </location>
</feature>
<evidence type="ECO:0000256" key="1">
    <source>
        <dbReference type="ARBA" id="ARBA00022563"/>
    </source>
</evidence>